<evidence type="ECO:0000313" key="3">
    <source>
        <dbReference type="Proteomes" id="UP000193411"/>
    </source>
</evidence>
<feature type="compositionally biased region" description="Polar residues" evidence="1">
    <location>
        <begin position="226"/>
        <end position="238"/>
    </location>
</feature>
<proteinExistence type="predicted"/>
<dbReference type="AlphaFoldDB" id="A0A1Y2HJR9"/>
<feature type="region of interest" description="Disordered" evidence="1">
    <location>
        <begin position="68"/>
        <end position="117"/>
    </location>
</feature>
<protein>
    <submittedName>
        <fullName evidence="2">Uncharacterized protein</fullName>
    </submittedName>
</protein>
<keyword evidence="3" id="KW-1185">Reference proteome</keyword>
<gene>
    <name evidence="2" type="ORF">BCR44DRAFT_1136389</name>
</gene>
<dbReference type="Proteomes" id="UP000193411">
    <property type="component" value="Unassembled WGS sequence"/>
</dbReference>
<feature type="compositionally biased region" description="Basic residues" evidence="1">
    <location>
        <begin position="88"/>
        <end position="108"/>
    </location>
</feature>
<evidence type="ECO:0000256" key="1">
    <source>
        <dbReference type="SAM" id="MobiDB-lite"/>
    </source>
</evidence>
<evidence type="ECO:0000313" key="2">
    <source>
        <dbReference type="EMBL" id="ORZ34858.1"/>
    </source>
</evidence>
<sequence>MYRGACRVERLGPRAMGRQRPEVAHWLRGLRGGRRQRTRWTYGSRGRVGVMCRQGPWLGHPNRKHKAMTRINDRPSPNPTVMSPTRSCLHHRPPRPCRRLRRRLHSSTRRPSASSATSRSFQATASFVWDACAAFTQTVLVRGSTSTKQSSVPCMSCHRASRRLCPARPTIQRMRTSELVHRRMVRNVVSSRHCNVVHVHFLPSFCCPFGPVASRACAERAPNATPTCSDGLGTSSARGSFPRSILQTGG</sequence>
<reference evidence="2 3" key="1">
    <citation type="submission" date="2016-07" db="EMBL/GenBank/DDBJ databases">
        <title>Pervasive Adenine N6-methylation of Active Genes in Fungi.</title>
        <authorList>
            <consortium name="DOE Joint Genome Institute"/>
            <person name="Mondo S.J."/>
            <person name="Dannebaum R.O."/>
            <person name="Kuo R.C."/>
            <person name="Labutti K."/>
            <person name="Haridas S."/>
            <person name="Kuo A."/>
            <person name="Salamov A."/>
            <person name="Ahrendt S.R."/>
            <person name="Lipzen A."/>
            <person name="Sullivan W."/>
            <person name="Andreopoulos W.B."/>
            <person name="Clum A."/>
            <person name="Lindquist E."/>
            <person name="Daum C."/>
            <person name="Ramamoorthy G.K."/>
            <person name="Gryganskyi A."/>
            <person name="Culley D."/>
            <person name="Magnuson J.K."/>
            <person name="James T.Y."/>
            <person name="O'Malley M.A."/>
            <person name="Stajich J.E."/>
            <person name="Spatafora J.W."/>
            <person name="Visel A."/>
            <person name="Grigoriev I.V."/>
        </authorList>
    </citation>
    <scope>NUCLEOTIDE SEQUENCE [LARGE SCALE GENOMIC DNA]</scope>
    <source>
        <strain evidence="2 3">PL171</strain>
    </source>
</reference>
<feature type="region of interest" description="Disordered" evidence="1">
    <location>
        <begin position="226"/>
        <end position="250"/>
    </location>
</feature>
<comment type="caution">
    <text evidence="2">The sequence shown here is derived from an EMBL/GenBank/DDBJ whole genome shotgun (WGS) entry which is preliminary data.</text>
</comment>
<accession>A0A1Y2HJR9</accession>
<organism evidence="2 3">
    <name type="scientific">Catenaria anguillulae PL171</name>
    <dbReference type="NCBI Taxonomy" id="765915"/>
    <lineage>
        <taxon>Eukaryota</taxon>
        <taxon>Fungi</taxon>
        <taxon>Fungi incertae sedis</taxon>
        <taxon>Blastocladiomycota</taxon>
        <taxon>Blastocladiomycetes</taxon>
        <taxon>Blastocladiales</taxon>
        <taxon>Catenariaceae</taxon>
        <taxon>Catenaria</taxon>
    </lineage>
</organism>
<dbReference type="EMBL" id="MCFL01000025">
    <property type="protein sequence ID" value="ORZ34858.1"/>
    <property type="molecule type" value="Genomic_DNA"/>
</dbReference>
<name>A0A1Y2HJR9_9FUNG</name>